<dbReference type="CDD" id="cd17242">
    <property type="entry name" value="MobM_relaxase"/>
    <property type="match status" value="1"/>
</dbReference>
<keyword evidence="1" id="KW-0175">Coiled coil</keyword>
<dbReference type="Gene3D" id="3.30.930.30">
    <property type="match status" value="1"/>
</dbReference>
<evidence type="ECO:0000313" key="3">
    <source>
        <dbReference type="Proteomes" id="UP000474757"/>
    </source>
</evidence>
<dbReference type="InterPro" id="IPR001668">
    <property type="entry name" value="Mob_Pre"/>
</dbReference>
<dbReference type="GO" id="GO:0006310">
    <property type="term" value="P:DNA recombination"/>
    <property type="evidence" value="ECO:0007669"/>
    <property type="project" value="InterPro"/>
</dbReference>
<name>A0A6B2JFN8_9RHOB</name>
<evidence type="ECO:0000313" key="2">
    <source>
        <dbReference type="EMBL" id="NDU99880.1"/>
    </source>
</evidence>
<dbReference type="GO" id="GO:0003677">
    <property type="term" value="F:DNA binding"/>
    <property type="evidence" value="ECO:0007669"/>
    <property type="project" value="InterPro"/>
</dbReference>
<evidence type="ECO:0008006" key="4">
    <source>
        <dbReference type="Google" id="ProtNLM"/>
    </source>
</evidence>
<organism evidence="2 3">
    <name type="scientific">Pseudoroseicyclus tamaricis</name>
    <dbReference type="NCBI Taxonomy" id="2705421"/>
    <lineage>
        <taxon>Bacteria</taxon>
        <taxon>Pseudomonadati</taxon>
        <taxon>Pseudomonadota</taxon>
        <taxon>Alphaproteobacteria</taxon>
        <taxon>Rhodobacterales</taxon>
        <taxon>Paracoccaceae</taxon>
        <taxon>Pseudoroseicyclus</taxon>
    </lineage>
</organism>
<dbReference type="Pfam" id="PF01076">
    <property type="entry name" value="Mob_Pre"/>
    <property type="match status" value="1"/>
</dbReference>
<reference evidence="2 3" key="1">
    <citation type="submission" date="2020-02" db="EMBL/GenBank/DDBJ databases">
        <title>Pseudoroseicyclus tamarix, sp. nov., isolated from offshore sediment of a Tamarix chinensis forest.</title>
        <authorList>
            <person name="Gai Y."/>
        </authorList>
    </citation>
    <scope>NUCLEOTIDE SEQUENCE [LARGE SCALE GENOMIC DNA]</scope>
    <source>
        <strain evidence="2 3">CLL3-39</strain>
    </source>
</reference>
<proteinExistence type="predicted"/>
<keyword evidence="3" id="KW-1185">Reference proteome</keyword>
<evidence type="ECO:0000256" key="1">
    <source>
        <dbReference type="SAM" id="Coils"/>
    </source>
</evidence>
<dbReference type="AlphaFoldDB" id="A0A6B2JFN8"/>
<protein>
    <recommendedName>
        <fullName evidence="4">Plasmid recombination enzyme</fullName>
    </recommendedName>
</protein>
<gene>
    <name evidence="2" type="ORF">GZA08_02705</name>
</gene>
<accession>A0A6B2JFN8</accession>
<comment type="caution">
    <text evidence="2">The sequence shown here is derived from an EMBL/GenBank/DDBJ whole genome shotgun (WGS) entry which is preliminary data.</text>
</comment>
<feature type="coiled-coil region" evidence="1">
    <location>
        <begin position="280"/>
        <end position="344"/>
    </location>
</feature>
<dbReference type="Proteomes" id="UP000474757">
    <property type="component" value="Unassembled WGS sequence"/>
</dbReference>
<dbReference type="RefSeq" id="WP_163889728.1">
    <property type="nucleotide sequence ID" value="NZ_JAAFYS010000001.1"/>
</dbReference>
<dbReference type="EMBL" id="JAAGAB010000001">
    <property type="protein sequence ID" value="NDU99880.1"/>
    <property type="molecule type" value="Genomic_DNA"/>
</dbReference>
<sequence length="567" mass="64062">MKEPANLIVLRYERVTYHGVGGIEAHGKRLGEGLPNIDSTRTHLNEFPIGNADLREIVDAHIVQMQLDNVGRKRASLKRRRRRTDIEDLDAALEVAGDDPNALAEVIGWPWDPKNVHPFTEGILSVSHEWFLDGNGQIDEAKVDTFRHFALGYLAEEFGDEVLYARLDLDEKTPHLSFLIAPEHENRKTKRRELSHRQHRLFGMEEVQSLFDDEEPDPTLTRRSYELLQDRVADYAQAHGLDFVRGERRAAQERIQRQAGEEVTKRNNISPSRGREIAAIKAAEASKDREAAAVEKAAAERDALAASDLRKETAQALEDAKASRKTAAQELRSAKEERAALAAREESLRIGTQAIIAEELTYAPPTEKTAEGLTWGRNKPESKERRAWLSEKIKPARDWLVGFARSIFGFRQQRDAALAEQEARARAVIEAETRHGREPPQTMLDLIKEAGAVPGEQLSIPNAWALPKEMTAEQIDKHLAAMTNTAICDAYAPTRDARDFTEHSEMQVEYKAGLHHLLKEAERRGLNVELREHHPSKATDPKRARLHTDSPPIAIRVVRYDHTLQRG</sequence>